<keyword evidence="10" id="KW-1185">Reference proteome</keyword>
<comment type="subcellular location">
    <subcellularLocation>
        <location evidence="8">Golgi apparatus membrane</location>
        <topology evidence="8">Multi-pass membrane protein</topology>
    </subcellularLocation>
    <subcellularLocation>
        <location evidence="1">Membrane</location>
        <topology evidence="1">Multi-pass membrane protein</topology>
    </subcellularLocation>
</comment>
<evidence type="ECO:0000256" key="4">
    <source>
        <dbReference type="ARBA" id="ARBA00022927"/>
    </source>
</evidence>
<dbReference type="GO" id="GO:0000139">
    <property type="term" value="C:Golgi membrane"/>
    <property type="evidence" value="ECO:0007669"/>
    <property type="project" value="UniProtKB-SubCell"/>
</dbReference>
<dbReference type="InterPro" id="IPR011691">
    <property type="entry name" value="Vesicle_transpt_SFT2"/>
</dbReference>
<keyword evidence="4 8" id="KW-0653">Protein transport</keyword>
<name>A0A1X2HZN9_9FUNG</name>
<feature type="transmembrane region" description="Helical" evidence="8">
    <location>
        <begin position="202"/>
        <end position="223"/>
    </location>
</feature>
<feature type="transmembrane region" description="Helical" evidence="8">
    <location>
        <begin position="178"/>
        <end position="196"/>
    </location>
</feature>
<dbReference type="PANTHER" id="PTHR23137:SF36">
    <property type="entry name" value="VESICLE TRANSPORT PROTEIN SFT2C"/>
    <property type="match status" value="1"/>
</dbReference>
<dbReference type="GO" id="GO:0016192">
    <property type="term" value="P:vesicle-mediated transport"/>
    <property type="evidence" value="ECO:0007669"/>
    <property type="project" value="InterPro"/>
</dbReference>
<evidence type="ECO:0000313" key="9">
    <source>
        <dbReference type="EMBL" id="ORZ05997.1"/>
    </source>
</evidence>
<dbReference type="PANTHER" id="PTHR23137">
    <property type="entry name" value="VESICLE TRANSPORT PROTEIN-RELATED"/>
    <property type="match status" value="1"/>
</dbReference>
<dbReference type="Pfam" id="PF04178">
    <property type="entry name" value="Got1"/>
    <property type="match status" value="1"/>
</dbReference>
<keyword evidence="3 8" id="KW-0812">Transmembrane</keyword>
<dbReference type="Proteomes" id="UP000193560">
    <property type="component" value="Unassembled WGS sequence"/>
</dbReference>
<keyword evidence="8" id="KW-0333">Golgi apparatus</keyword>
<evidence type="ECO:0000256" key="6">
    <source>
        <dbReference type="ARBA" id="ARBA00023136"/>
    </source>
</evidence>
<keyword evidence="6 8" id="KW-0472">Membrane</keyword>
<reference evidence="9 10" key="1">
    <citation type="submission" date="2016-07" db="EMBL/GenBank/DDBJ databases">
        <title>Pervasive Adenine N6-methylation of Active Genes in Fungi.</title>
        <authorList>
            <consortium name="DOE Joint Genome Institute"/>
            <person name="Mondo S.J."/>
            <person name="Dannebaum R.O."/>
            <person name="Kuo R.C."/>
            <person name="Labutti K."/>
            <person name="Haridas S."/>
            <person name="Kuo A."/>
            <person name="Salamov A."/>
            <person name="Ahrendt S.R."/>
            <person name="Lipzen A."/>
            <person name="Sullivan W."/>
            <person name="Andreopoulos W.B."/>
            <person name="Clum A."/>
            <person name="Lindquist E."/>
            <person name="Daum C."/>
            <person name="Ramamoorthy G.K."/>
            <person name="Gryganskyi A."/>
            <person name="Culley D."/>
            <person name="Magnuson J.K."/>
            <person name="James T.Y."/>
            <person name="O'Malley M.A."/>
            <person name="Stajich J.E."/>
            <person name="Spatafora J.W."/>
            <person name="Visel A."/>
            <person name="Grigoriev I.V."/>
        </authorList>
    </citation>
    <scope>NUCLEOTIDE SEQUENCE [LARGE SCALE GENOMIC DNA]</scope>
    <source>
        <strain evidence="9 10">NRRL 1336</strain>
    </source>
</reference>
<accession>A0A1X2HZN9</accession>
<protein>
    <recommendedName>
        <fullName evidence="8">Protein transport protein SFT2</fullName>
    </recommendedName>
</protein>
<keyword evidence="5 8" id="KW-1133">Transmembrane helix</keyword>
<sequence length="247" mass="27304">MIYSKLKEQCGQENYCTEHEKALQQVMRAGEKNHENTFRNSLKNFNLARTSSPISLPTVTGNTSEPATPFASIRDSANNLFSNVSSSVQGYLPVNGEEEEEPWYQLSRVERVIAFALCLGLGILCFFLAFSLFLFLIPISPGKFAATFTLGSILLLVSVAMLRGPMAHIKHMISRERLPFTISYIGSMALTLYASLGARNYILTIIFAIIQILALAWYIGSYIPGGVSTLRYGTAYIGRRAASILPI</sequence>
<dbReference type="EMBL" id="MCGE01000041">
    <property type="protein sequence ID" value="ORZ05997.1"/>
    <property type="molecule type" value="Genomic_DNA"/>
</dbReference>
<organism evidence="9 10">
    <name type="scientific">Absidia repens</name>
    <dbReference type="NCBI Taxonomy" id="90262"/>
    <lineage>
        <taxon>Eukaryota</taxon>
        <taxon>Fungi</taxon>
        <taxon>Fungi incertae sedis</taxon>
        <taxon>Mucoromycota</taxon>
        <taxon>Mucoromycotina</taxon>
        <taxon>Mucoromycetes</taxon>
        <taxon>Mucorales</taxon>
        <taxon>Cunninghamellaceae</taxon>
        <taxon>Absidia</taxon>
    </lineage>
</organism>
<dbReference type="InterPro" id="IPR007305">
    <property type="entry name" value="Vesicle_transpt_Got1/SFT2"/>
</dbReference>
<feature type="transmembrane region" description="Helical" evidence="8">
    <location>
        <begin position="112"/>
        <end position="138"/>
    </location>
</feature>
<keyword evidence="2 8" id="KW-0813">Transport</keyword>
<evidence type="ECO:0000256" key="2">
    <source>
        <dbReference type="ARBA" id="ARBA00022448"/>
    </source>
</evidence>
<gene>
    <name evidence="9" type="ORF">BCR42DRAFT_496440</name>
</gene>
<dbReference type="GO" id="GO:0015031">
    <property type="term" value="P:protein transport"/>
    <property type="evidence" value="ECO:0007669"/>
    <property type="project" value="UniProtKB-KW"/>
</dbReference>
<comment type="similarity">
    <text evidence="7 8">Belongs to the SFT2 family.</text>
</comment>
<comment type="caution">
    <text evidence="9">The sequence shown here is derived from an EMBL/GenBank/DDBJ whole genome shotgun (WGS) entry which is preliminary data.</text>
</comment>
<evidence type="ECO:0000256" key="7">
    <source>
        <dbReference type="ARBA" id="ARBA00025800"/>
    </source>
</evidence>
<dbReference type="AlphaFoldDB" id="A0A1X2HZN9"/>
<evidence type="ECO:0000256" key="5">
    <source>
        <dbReference type="ARBA" id="ARBA00022989"/>
    </source>
</evidence>
<dbReference type="STRING" id="90262.A0A1X2HZN9"/>
<dbReference type="OrthoDB" id="660759at2759"/>
<evidence type="ECO:0000256" key="8">
    <source>
        <dbReference type="RuleBase" id="RU363111"/>
    </source>
</evidence>
<proteinExistence type="inferred from homology"/>
<evidence type="ECO:0000256" key="1">
    <source>
        <dbReference type="ARBA" id="ARBA00004141"/>
    </source>
</evidence>
<comment type="function">
    <text evidence="8">Nonessential protein required for the fusion of transport vesicles derived from the endocytic pathway with the Golgi complex.</text>
</comment>
<evidence type="ECO:0000256" key="3">
    <source>
        <dbReference type="ARBA" id="ARBA00022692"/>
    </source>
</evidence>
<feature type="transmembrane region" description="Helical" evidence="8">
    <location>
        <begin position="144"/>
        <end position="166"/>
    </location>
</feature>
<evidence type="ECO:0000313" key="10">
    <source>
        <dbReference type="Proteomes" id="UP000193560"/>
    </source>
</evidence>